<proteinExistence type="predicted"/>
<dbReference type="GO" id="GO:0046983">
    <property type="term" value="F:protein dimerization activity"/>
    <property type="evidence" value="ECO:0007669"/>
    <property type="project" value="InterPro"/>
</dbReference>
<dbReference type="PANTHER" id="PTHR11945">
    <property type="entry name" value="MADS BOX PROTEIN"/>
    <property type="match status" value="1"/>
</dbReference>
<dbReference type="EMBL" id="AWWV01011110">
    <property type="protein sequence ID" value="OMO74411.1"/>
    <property type="molecule type" value="Genomic_DNA"/>
</dbReference>
<dbReference type="PRINTS" id="PR00404">
    <property type="entry name" value="MADSDOMAIN"/>
</dbReference>
<evidence type="ECO:0000256" key="4">
    <source>
        <dbReference type="ARBA" id="ARBA00023163"/>
    </source>
</evidence>
<dbReference type="PROSITE" id="PS50066">
    <property type="entry name" value="MADS_BOX_2"/>
    <property type="match status" value="1"/>
</dbReference>
<comment type="subcellular location">
    <subcellularLocation>
        <location evidence="1">Nucleus</location>
    </subcellularLocation>
</comment>
<dbReference type="Proteomes" id="UP000188268">
    <property type="component" value="Unassembled WGS sequence"/>
</dbReference>
<feature type="region of interest" description="Disordered" evidence="6">
    <location>
        <begin position="1"/>
        <end position="26"/>
    </location>
</feature>
<protein>
    <submittedName>
        <fullName evidence="8">Transcription factor, MADS-box</fullName>
    </submittedName>
</protein>
<dbReference type="GO" id="GO:0005634">
    <property type="term" value="C:nucleus"/>
    <property type="evidence" value="ECO:0007669"/>
    <property type="project" value="UniProtKB-SubCell"/>
</dbReference>
<keyword evidence="9" id="KW-1185">Reference proteome</keyword>
<dbReference type="SUPFAM" id="SSF55455">
    <property type="entry name" value="SRF-like"/>
    <property type="match status" value="1"/>
</dbReference>
<dbReference type="PANTHER" id="PTHR11945:SF610">
    <property type="entry name" value="AGAMOUS-LIKE MADS-BOX PROTEIN AGL61"/>
    <property type="match status" value="1"/>
</dbReference>
<evidence type="ECO:0000256" key="2">
    <source>
        <dbReference type="ARBA" id="ARBA00023015"/>
    </source>
</evidence>
<evidence type="ECO:0000256" key="1">
    <source>
        <dbReference type="ARBA" id="ARBA00004123"/>
    </source>
</evidence>
<keyword evidence="2" id="KW-0805">Transcription regulation</keyword>
<accession>A0A1R3HW13</accession>
<name>A0A1R3HW13_COCAP</name>
<dbReference type="InterPro" id="IPR002100">
    <property type="entry name" value="TF_MADSbox"/>
</dbReference>
<sequence length="214" mass="23728">MTDDGKNGKDGNKEPAAGGKRTKGRQRIEIKQLEKKSNLHVTFSKCRTGLFQKASELCLLSGARIGIIVLSSTPRQKPFCFGHPNIDKILDQYVSETQNPTDVAVDDDDDDQDVETPIADLSGLEEIDKKFEGSVEMLEMEKKRGKDQMENNGGTFWWEEDIEGMGLEELEVYVNALEKLKKNVIVRANALTMASVTETSSALPGFAQGFRGLQ</sequence>
<feature type="domain" description="MADS-box" evidence="7">
    <location>
        <begin position="23"/>
        <end position="83"/>
    </location>
</feature>
<dbReference type="AlphaFoldDB" id="A0A1R3HW13"/>
<evidence type="ECO:0000313" key="8">
    <source>
        <dbReference type="EMBL" id="OMO74411.1"/>
    </source>
</evidence>
<evidence type="ECO:0000256" key="5">
    <source>
        <dbReference type="ARBA" id="ARBA00023242"/>
    </source>
</evidence>
<dbReference type="Gene3D" id="3.40.1810.10">
    <property type="entry name" value="Transcription factor, MADS-box"/>
    <property type="match status" value="1"/>
</dbReference>
<gene>
    <name evidence="8" type="ORF">CCACVL1_16736</name>
</gene>
<dbReference type="OMA" id="NKEYMEA"/>
<comment type="caution">
    <text evidence="8">The sequence shown here is derived from an EMBL/GenBank/DDBJ whole genome shotgun (WGS) entry which is preliminary data.</text>
</comment>
<evidence type="ECO:0000256" key="3">
    <source>
        <dbReference type="ARBA" id="ARBA00023125"/>
    </source>
</evidence>
<keyword evidence="3" id="KW-0238">DNA-binding</keyword>
<dbReference type="GO" id="GO:0000981">
    <property type="term" value="F:DNA-binding transcription factor activity, RNA polymerase II-specific"/>
    <property type="evidence" value="ECO:0007669"/>
    <property type="project" value="TreeGrafter"/>
</dbReference>
<keyword evidence="4" id="KW-0804">Transcription</keyword>
<dbReference type="OrthoDB" id="1896642at2759"/>
<dbReference type="GO" id="GO:0000978">
    <property type="term" value="F:RNA polymerase II cis-regulatory region sequence-specific DNA binding"/>
    <property type="evidence" value="ECO:0007669"/>
    <property type="project" value="TreeGrafter"/>
</dbReference>
<feature type="compositionally biased region" description="Basic and acidic residues" evidence="6">
    <location>
        <begin position="1"/>
        <end position="13"/>
    </location>
</feature>
<organism evidence="8 9">
    <name type="scientific">Corchorus capsularis</name>
    <name type="common">Jute</name>
    <dbReference type="NCBI Taxonomy" id="210143"/>
    <lineage>
        <taxon>Eukaryota</taxon>
        <taxon>Viridiplantae</taxon>
        <taxon>Streptophyta</taxon>
        <taxon>Embryophyta</taxon>
        <taxon>Tracheophyta</taxon>
        <taxon>Spermatophyta</taxon>
        <taxon>Magnoliopsida</taxon>
        <taxon>eudicotyledons</taxon>
        <taxon>Gunneridae</taxon>
        <taxon>Pentapetalae</taxon>
        <taxon>rosids</taxon>
        <taxon>malvids</taxon>
        <taxon>Malvales</taxon>
        <taxon>Malvaceae</taxon>
        <taxon>Grewioideae</taxon>
        <taxon>Apeibeae</taxon>
        <taxon>Corchorus</taxon>
    </lineage>
</organism>
<dbReference type="Gramene" id="OMO74411">
    <property type="protein sequence ID" value="OMO74411"/>
    <property type="gene ID" value="CCACVL1_16736"/>
</dbReference>
<evidence type="ECO:0000313" key="9">
    <source>
        <dbReference type="Proteomes" id="UP000188268"/>
    </source>
</evidence>
<dbReference type="Pfam" id="PF00319">
    <property type="entry name" value="SRF-TF"/>
    <property type="match status" value="1"/>
</dbReference>
<evidence type="ECO:0000256" key="6">
    <source>
        <dbReference type="SAM" id="MobiDB-lite"/>
    </source>
</evidence>
<dbReference type="InterPro" id="IPR036879">
    <property type="entry name" value="TF_MADSbox_sf"/>
</dbReference>
<evidence type="ECO:0000259" key="7">
    <source>
        <dbReference type="PROSITE" id="PS50066"/>
    </source>
</evidence>
<reference evidence="8 9" key="1">
    <citation type="submission" date="2013-09" db="EMBL/GenBank/DDBJ databases">
        <title>Corchorus capsularis genome sequencing.</title>
        <authorList>
            <person name="Alam M."/>
            <person name="Haque M.S."/>
            <person name="Islam M.S."/>
            <person name="Emdad E.M."/>
            <person name="Islam M.M."/>
            <person name="Ahmed B."/>
            <person name="Halim A."/>
            <person name="Hossen Q.M.M."/>
            <person name="Hossain M.Z."/>
            <person name="Ahmed R."/>
            <person name="Khan M.M."/>
            <person name="Islam R."/>
            <person name="Rashid M.M."/>
            <person name="Khan S.A."/>
            <person name="Rahman M.S."/>
            <person name="Alam M."/>
        </authorList>
    </citation>
    <scope>NUCLEOTIDE SEQUENCE [LARGE SCALE GENOMIC DNA]</scope>
    <source>
        <strain evidence="9">cv. CVL-1</strain>
        <tissue evidence="8">Whole seedling</tissue>
    </source>
</reference>
<dbReference type="SMART" id="SM00432">
    <property type="entry name" value="MADS"/>
    <property type="match status" value="1"/>
</dbReference>
<keyword evidence="5" id="KW-0539">Nucleus</keyword>